<organism evidence="1 2">
    <name type="scientific">Aeromonas veronii</name>
    <dbReference type="NCBI Taxonomy" id="654"/>
    <lineage>
        <taxon>Bacteria</taxon>
        <taxon>Pseudomonadati</taxon>
        <taxon>Pseudomonadota</taxon>
        <taxon>Gammaproteobacteria</taxon>
        <taxon>Aeromonadales</taxon>
        <taxon>Aeromonadaceae</taxon>
        <taxon>Aeromonas</taxon>
    </lineage>
</organism>
<dbReference type="NCBIfam" id="TIGR02285">
    <property type="entry name" value="TIGR02285 family protein"/>
    <property type="match status" value="1"/>
</dbReference>
<sequence length="286" mass="32566">MKRILLILISFIISIDVTAKETIHWAQYDIPPFYIKDGSYSGRGVVDVTDAMIRAELPQYNHVIIWANIARIKQMMQQGKKVVCGNMLKTPEREKYQTFSTFHKTLSTAPHVIIPSSELNTYKQYIIDGDGVDLLRLIQSKDKLGYFIASRSYGSKFDLAIKDKTNKRVNYSLNAPMGNVLDMLLKDVNGFTVAYPEEIIYYTESKFGYGSSTVSDLNKKAYLGKFKVLPIAGQPKEISTYVAAPKTEWGYKVISDINEALSKLKSNPAYINEGYMWRDLPNHDMR</sequence>
<proteinExistence type="predicted"/>
<dbReference type="SUPFAM" id="SSF53850">
    <property type="entry name" value="Periplasmic binding protein-like II"/>
    <property type="match status" value="1"/>
</dbReference>
<dbReference type="InterPro" id="IPR011972">
    <property type="entry name" value="CHP02285"/>
</dbReference>
<evidence type="ECO:0000313" key="2">
    <source>
        <dbReference type="Proteomes" id="UP000241986"/>
    </source>
</evidence>
<name>A0A2T4N2J3_AERVE</name>
<protein>
    <recommendedName>
        <fullName evidence="3">TIGR02285 family protein</fullName>
    </recommendedName>
</protein>
<evidence type="ECO:0008006" key="3">
    <source>
        <dbReference type="Google" id="ProtNLM"/>
    </source>
</evidence>
<gene>
    <name evidence="1" type="ORF">DAA48_10930</name>
</gene>
<comment type="caution">
    <text evidence="1">The sequence shown here is derived from an EMBL/GenBank/DDBJ whole genome shotgun (WGS) entry which is preliminary data.</text>
</comment>
<dbReference type="RefSeq" id="WP_107683364.1">
    <property type="nucleotide sequence ID" value="NZ_PZKL01000026.1"/>
</dbReference>
<dbReference type="EMBL" id="PZKL01000026">
    <property type="protein sequence ID" value="PTH81052.1"/>
    <property type="molecule type" value="Genomic_DNA"/>
</dbReference>
<evidence type="ECO:0000313" key="1">
    <source>
        <dbReference type="EMBL" id="PTH81052.1"/>
    </source>
</evidence>
<dbReference type="AlphaFoldDB" id="A0A2T4N2J3"/>
<dbReference type="Proteomes" id="UP000241986">
    <property type="component" value="Unassembled WGS sequence"/>
</dbReference>
<accession>A0A2T4N2J3</accession>
<reference evidence="1 2" key="1">
    <citation type="submission" date="2018-03" db="EMBL/GenBank/DDBJ databases">
        <title>Aeromonas veronii whole genome sequencing and analysis.</title>
        <authorList>
            <person name="Xie H."/>
            <person name="Liu T."/>
            <person name="Wang K."/>
        </authorList>
    </citation>
    <scope>NUCLEOTIDE SEQUENCE [LARGE SCALE GENOMIC DNA]</scope>
    <source>
        <strain evidence="1 2">XH.VA.1</strain>
    </source>
</reference>